<reference evidence="2" key="1">
    <citation type="journal article" date="2020" name="Nature">
        <title>Giant virus diversity and host interactions through global metagenomics.</title>
        <authorList>
            <person name="Schulz F."/>
            <person name="Roux S."/>
            <person name="Paez-Espino D."/>
            <person name="Jungbluth S."/>
            <person name="Walsh D.A."/>
            <person name="Denef V.J."/>
            <person name="McMahon K.D."/>
            <person name="Konstantinidis K.T."/>
            <person name="Eloe-Fadrosh E.A."/>
            <person name="Kyrpides N.C."/>
            <person name="Woyke T."/>
        </authorList>
    </citation>
    <scope>NUCLEOTIDE SEQUENCE</scope>
    <source>
        <strain evidence="2">GVMAG-M-3300009180-1</strain>
    </source>
</reference>
<keyword evidence="1" id="KW-0472">Membrane</keyword>
<dbReference type="AlphaFoldDB" id="A0A6C0F1D7"/>
<dbReference type="EMBL" id="MN739017">
    <property type="protein sequence ID" value="QHT35317.1"/>
    <property type="molecule type" value="Genomic_DNA"/>
</dbReference>
<evidence type="ECO:0000313" key="2">
    <source>
        <dbReference type="EMBL" id="QHT35317.1"/>
    </source>
</evidence>
<proteinExistence type="predicted"/>
<organism evidence="2">
    <name type="scientific">viral metagenome</name>
    <dbReference type="NCBI Taxonomy" id="1070528"/>
    <lineage>
        <taxon>unclassified sequences</taxon>
        <taxon>metagenomes</taxon>
        <taxon>organismal metagenomes</taxon>
    </lineage>
</organism>
<feature type="transmembrane region" description="Helical" evidence="1">
    <location>
        <begin position="28"/>
        <end position="51"/>
    </location>
</feature>
<protein>
    <submittedName>
        <fullName evidence="2">Uncharacterized protein</fullName>
    </submittedName>
</protein>
<feature type="transmembrane region" description="Helical" evidence="1">
    <location>
        <begin position="71"/>
        <end position="98"/>
    </location>
</feature>
<name>A0A6C0F1D7_9ZZZZ</name>
<keyword evidence="1" id="KW-0812">Transmembrane</keyword>
<evidence type="ECO:0000256" key="1">
    <source>
        <dbReference type="SAM" id="Phobius"/>
    </source>
</evidence>
<sequence>MSNNDDIEKQYGEMMKEYGNMMKALDKLYVNVATPLIYMATLTGFTFGLLGEINASESGRPNSAITSFVNVTGLTFIGLFSGYTWPISMPLLSMGAVYNRMKKK</sequence>
<accession>A0A6C0F1D7</accession>
<keyword evidence="1" id="KW-1133">Transmembrane helix</keyword>